<feature type="signal peptide" evidence="2">
    <location>
        <begin position="1"/>
        <end position="17"/>
    </location>
</feature>
<comment type="caution">
    <text evidence="3">The sequence shown here is derived from an EMBL/GenBank/DDBJ whole genome shotgun (WGS) entry which is preliminary data.</text>
</comment>
<feature type="transmembrane region" description="Helical" evidence="1">
    <location>
        <begin position="2795"/>
        <end position="2818"/>
    </location>
</feature>
<keyword evidence="1" id="KW-1133">Transmembrane helix</keyword>
<proteinExistence type="predicted"/>
<reference evidence="3" key="1">
    <citation type="submission" date="2021-01" db="EMBL/GenBank/DDBJ databases">
        <authorList>
            <consortium name="Genoscope - CEA"/>
            <person name="William W."/>
        </authorList>
    </citation>
    <scope>NUCLEOTIDE SEQUENCE</scope>
</reference>
<evidence type="ECO:0000313" key="4">
    <source>
        <dbReference type="Proteomes" id="UP000692954"/>
    </source>
</evidence>
<feature type="chain" id="PRO_5035789208" evidence="2">
    <location>
        <begin position="18"/>
        <end position="2832"/>
    </location>
</feature>
<organism evidence="3 4">
    <name type="scientific">Paramecium sonneborni</name>
    <dbReference type="NCBI Taxonomy" id="65129"/>
    <lineage>
        <taxon>Eukaryota</taxon>
        <taxon>Sar</taxon>
        <taxon>Alveolata</taxon>
        <taxon>Ciliophora</taxon>
        <taxon>Intramacronucleata</taxon>
        <taxon>Oligohymenophorea</taxon>
        <taxon>Peniculida</taxon>
        <taxon>Parameciidae</taxon>
        <taxon>Paramecium</taxon>
    </lineage>
</organism>
<protein>
    <submittedName>
        <fullName evidence="3">Uncharacterized protein</fullName>
    </submittedName>
</protein>
<dbReference type="EMBL" id="CAJJDN010000130">
    <property type="protein sequence ID" value="CAD8121096.1"/>
    <property type="molecule type" value="Genomic_DNA"/>
</dbReference>
<evidence type="ECO:0000256" key="1">
    <source>
        <dbReference type="SAM" id="Phobius"/>
    </source>
</evidence>
<gene>
    <name evidence="3" type="ORF">PSON_ATCC_30995.1.T1300024</name>
</gene>
<keyword evidence="2" id="KW-0732">Signal</keyword>
<dbReference type="OrthoDB" id="290788at2759"/>
<evidence type="ECO:0000256" key="2">
    <source>
        <dbReference type="SAM" id="SignalP"/>
    </source>
</evidence>
<name>A0A8S1QZA3_9CILI</name>
<evidence type="ECO:0000313" key="3">
    <source>
        <dbReference type="EMBL" id="CAD8121096.1"/>
    </source>
</evidence>
<dbReference type="Proteomes" id="UP000692954">
    <property type="component" value="Unassembled WGS sequence"/>
</dbReference>
<keyword evidence="1" id="KW-0812">Transmembrane</keyword>
<keyword evidence="4" id="KW-1185">Reference proteome</keyword>
<sequence length="2832" mass="326508">MRFAILILVLSIWIVNNSIIKNGCTTKQNKISIYPTTNEILTWQIKQEFFDGADLTYALNDTQQKEFQIIHPIEQTKRDSSHKNVASNVIAAKVASKAESGFWLNLFVFLDQTDDEVYLNIANGTDINKSPNFNQRYLITKRNDSQINCFDVDFSSTQQYLVDCQRKVVLQNETILENIFFVLSKDGSKIQSFTEKAYIQTFKQRSIGQYIITNAIGVTHQYLFRFTPAYSIRLDSELADDSLVEVYLMSESGEPQNTNFVLDKAVLAESLGVPSVNFSLVDYSVQPNGDIYLLDAYNGLYIVNYLPNGEWKIQNVIYPRTGQSFAFSVNSFIKEDETLAHFIVVQGYNYFVLIENSELKYIYDLPFIQLEYPAYIKLSQENVILRNEHTIYLYNIDTQNMQLNSRFTLSQKDVILLNPYLPDLVVISNLLTKRYTLSMGYLKYMGSTETKALKDIILTAYAPNEQNCSVTISYQILDDKDSKLYKLSDSVNPFPKTLLEGSTQKELQPQASGPNQQFELLKNKLEDNQVTGIINKRWILNSNNPIVWPTKVLYADVLVSEKQTQFYQIIQSDDFIIQIWLCEQYSIFESDFNCDKILNINLGVAITKQTFTLWFHDLKNIYFMYRDTEFSVTIKYFYGELKILKRLSFDSKNPLNKIKSLFFADNYFFIIKEDDTIIAYSTYSHDNEILATIDSETFKPYGYTLNWKPQRLFGNRKLHPNLLFIVNQENIVLVDFHNKFTFLQQYAFQNGLEVEFAIGENTFFIVYGQSTQGANDGKIEEYDFSRLNNIFKIKTVQLYWYQITSPLTVDQSEENGKLFIRAYCKHSQKAHILVFNPDTLQHDSLYDAWSISDQIIADNDKVIMAVDGDQQMFLYVFVKGQTTLISELKNSVMTLKVNLESEDYNTKMNLTLSVSNYKFPDEPSNTVEIKKQVQIINTQSLIQIDNSIFPLSKNGVIINSNVRSKKVDLGTRWFTGQVVGIDLECEQCENHISVQNVVEMNNQKVFNGFEIRDLIKYDDSTNIFVATKGLIFTNPDNSLKAIYHFDLPTATYRCYQAQVSADKLLIYALCEDKGQYSIYVTGCISVTGCSPLGEKFRLEQTSKIQLIDNDIMVVLHTNNLEYSDVDGRIAIYQIKKGLYTWNLEVLDVIATQTLNSQLHQPLEYFRPSDFTIIKQFKTETQQTLYKLIISNSKNGLVFYDFTLNNFRYQFESVESLDLYQYLNYEVDQYAFENTHFQQIRLIEQPKYNPTEQSIQFQLLVQTNNAAHYGISFQFKKSIDSQSTKIESKQLDFVLNRYSNWPSINKIAVNSNYIAIPYFNDNSLLIGLYQKSSVSPMTIVSGTYLQYYQGQFLSTLNMALFFDLQQQEQLYASELTGPLNSYTLQNSPIILFNNKNGDLKSQNVVVILQNDFNIEKTQFELQIKPIDQNECTTKITNIKIYPSTSEILQWQLSNGIFEGVGLQYSLDNNQDFTIVQPINKVSSSQHMTTAIGTVQSIKSQNSWNGHFAFLDKSAISNGLYYTKTQAQKNEAPHFTDMVHIDPEIPSIQCFDFDYLSMDPESSDSFLIDCQYQSQKIIYQIKEKQLKAISKIESQFTINKLRWFNKFYNNQGLSYFVRLTPAFSNSQEDQVGKVSLVELFYFNSNDITLQSTIDNTVLAGLLKKEKTDFMLVDYKVQNDGILFLLDQKLGLIKLQFDFKSQSWKLLDQLHLNLQQFIAFDIDDYTNEQGQVVQHTVLLSYNYFLVLENKVIVKVRDLEYFTATYPQHIELRQKNVFIKNDNTLFIYGFSDQSITLLDQSVIQGGYLVDKEKQYITVGQKESNLYHYSQGALKYEFKSGQIKEGEIKIQALSINNQQCQSNIKYSLIKSDDQSIYKKTDSESPFPNAVDETTSIDLGGLTSGPNQQYEVIWEVPEGNPLIVNSFKDDQVKVIQGTIYGTQGLPITQLFQSSIVTTKLIYKIVQQKDKSLLIFSALINDDPDTKSFKFSEIGKSINVSVELNDQTFTMWNKQDSDFVYFATLINKHQLDIYRIFQVWKIELIQTLQFPQEDDDQEIISILNQGTDLLILIKNGLLISLNIQDLKMQNCLSETQLKKFNFEWKPLKLFGNRILKSNILFVQNEKNILILNQVDNKFNLIQSIDYNMNNEIYISAAQNTFFLVNNKEIFEYNYENLLNVYKSKTVELFGYQIVNPLLVTSQLSTGNLIIKTKKGEKNYLNIFKPSQAQHDTFYLTYELDTVNSALSVANDDSMFISLNNALQSSILKVEQSPLLVFDPKFDAKTYLKNIKVTLNVKNKDDDKNQAKFIQTLKFQNSYSQLSLNNVNYSIQTNSTQTVEIEIAEAVIGQTIQTSLKTFYDTQGQISLKSRVQLIKNQNITNSQINYGYSKDQNDSSSFLIYLQAKNTLLLGVNEGDNLAFIQADYTLPDQYNCFRLDNYQNRFYSICNNGNENELVLSDCENQNCKLIQSYIPIPNGNQVIAPYENYVFVLFYNPSDPKEQDGEYKVYKMIYEGDFYIQKEVMTINLEFIQQNINSKATKYRPSSMTGVGTQIDKDLYIYLLMVTNCLDELMFNNFVFQQGDIQPSGISSISLKKLLNNYIIDQTLFLSTQVISSKFENDNLTVELVILTSDSGSFQIMLKFKYNKEGKKFENQQSELIRAFVKYGDWKVLNYLTVDKSSIAVAYHNENKVTVGVYQYTKESSFVLISGGYQFEVTNIQDLSSQNFLMLLQSNYLFGSNPNNKGLEKYSLNSNNLIIIQDPQKQESQNLTLTFSNDFSTIQQKFQLQIIPNNDDDDESKGLGAVWIVLIVLGSFVCLILMGYGYYKTQSPKEEEGDQLV</sequence>
<accession>A0A8S1QZA3</accession>
<keyword evidence="1" id="KW-0472">Membrane</keyword>